<feature type="compositionally biased region" description="Basic and acidic residues" evidence="1">
    <location>
        <begin position="94"/>
        <end position="106"/>
    </location>
</feature>
<dbReference type="EMBL" id="MU825879">
    <property type="protein sequence ID" value="KAJ7385850.1"/>
    <property type="molecule type" value="Genomic_DNA"/>
</dbReference>
<sequence length="277" mass="31857">MLKGAYSDKFKTLQKERLDKFKEEQKDSVRTRSDRVKELSKETNRRRKALEEKKKEQQNNEEQIREEALTKRKQEQQEATQRFQKDTVHKKKPKHDDVNGTDKEPIPVVRDGRYVVRGHVVEVKDGKQMPYGARQLTEGLQQAGLEAWRNDMPDDNYYDFQGRYKDLSNNHINSGILYAMNEDRLYSTQPAFDPYAPPSALERPGYYDSGGKVSDRMENGPVADTWTIAQQEKLRADAIAKSGPKLAFINNESQKDPLKGLCHASWAGTHQEGVSQA</sequence>
<dbReference type="AlphaFoldDB" id="A0A9W9ZQX6"/>
<dbReference type="GO" id="GO:1905515">
    <property type="term" value="P:non-motile cilium assembly"/>
    <property type="evidence" value="ECO:0007669"/>
    <property type="project" value="InterPro"/>
</dbReference>
<evidence type="ECO:0000313" key="3">
    <source>
        <dbReference type="Proteomes" id="UP001163046"/>
    </source>
</evidence>
<reference evidence="2" key="1">
    <citation type="submission" date="2023-01" db="EMBL/GenBank/DDBJ databases">
        <title>Genome assembly of the deep-sea coral Lophelia pertusa.</title>
        <authorList>
            <person name="Herrera S."/>
            <person name="Cordes E."/>
        </authorList>
    </citation>
    <scope>NUCLEOTIDE SEQUENCE</scope>
    <source>
        <strain evidence="2">USNM1676648</strain>
        <tissue evidence="2">Polyp</tissue>
    </source>
</reference>
<dbReference type="OrthoDB" id="5978573at2759"/>
<feature type="region of interest" description="Disordered" evidence="1">
    <location>
        <begin position="1"/>
        <end position="106"/>
    </location>
</feature>
<dbReference type="GO" id="GO:0005813">
    <property type="term" value="C:centrosome"/>
    <property type="evidence" value="ECO:0007669"/>
    <property type="project" value="InterPro"/>
</dbReference>
<gene>
    <name evidence="2" type="ORF">OS493_013886</name>
</gene>
<accession>A0A9W9ZQX6</accession>
<dbReference type="GO" id="GO:0097546">
    <property type="term" value="C:ciliary base"/>
    <property type="evidence" value="ECO:0007669"/>
    <property type="project" value="InterPro"/>
</dbReference>
<dbReference type="PANTHER" id="PTHR31191">
    <property type="entry name" value="CENTROSOMAL PROTEIN CEP126"/>
    <property type="match status" value="1"/>
</dbReference>
<evidence type="ECO:0000256" key="1">
    <source>
        <dbReference type="SAM" id="MobiDB-lite"/>
    </source>
</evidence>
<organism evidence="2 3">
    <name type="scientific">Desmophyllum pertusum</name>
    <dbReference type="NCBI Taxonomy" id="174260"/>
    <lineage>
        <taxon>Eukaryota</taxon>
        <taxon>Metazoa</taxon>
        <taxon>Cnidaria</taxon>
        <taxon>Anthozoa</taxon>
        <taxon>Hexacorallia</taxon>
        <taxon>Scleractinia</taxon>
        <taxon>Caryophylliina</taxon>
        <taxon>Caryophylliidae</taxon>
        <taxon>Desmophyllum</taxon>
    </lineage>
</organism>
<evidence type="ECO:0000313" key="2">
    <source>
        <dbReference type="EMBL" id="KAJ7385850.1"/>
    </source>
</evidence>
<name>A0A9W9ZQX6_9CNID</name>
<comment type="caution">
    <text evidence="2">The sequence shown here is derived from an EMBL/GenBank/DDBJ whole genome shotgun (WGS) entry which is preliminary data.</text>
</comment>
<dbReference type="InterPro" id="IPR028257">
    <property type="entry name" value="CEP126"/>
</dbReference>
<dbReference type="GO" id="GO:0031122">
    <property type="term" value="P:cytoplasmic microtubule organization"/>
    <property type="evidence" value="ECO:0007669"/>
    <property type="project" value="InterPro"/>
</dbReference>
<feature type="compositionally biased region" description="Basic and acidic residues" evidence="1">
    <location>
        <begin position="1"/>
        <end position="76"/>
    </location>
</feature>
<dbReference type="Proteomes" id="UP001163046">
    <property type="component" value="Unassembled WGS sequence"/>
</dbReference>
<protein>
    <submittedName>
        <fullName evidence="2">Uncharacterized protein</fullName>
    </submittedName>
</protein>
<dbReference type="GO" id="GO:0007052">
    <property type="term" value="P:mitotic spindle organization"/>
    <property type="evidence" value="ECO:0007669"/>
    <property type="project" value="InterPro"/>
</dbReference>
<proteinExistence type="predicted"/>
<dbReference type="PANTHER" id="PTHR31191:SF4">
    <property type="entry name" value="CENTROSOMAL PROTEIN OF 126 KDA"/>
    <property type="match status" value="1"/>
</dbReference>
<keyword evidence="3" id="KW-1185">Reference proteome</keyword>